<protein>
    <submittedName>
        <fullName evidence="1">Uncharacterized protein</fullName>
    </submittedName>
</protein>
<sequence>MRYTISRTLDYEIHRSSFDRIISHISGLCKQWPTTPQIEQELEQQAQTLVAELVKWLHEIGWFLTGHDADLGLTNRCLDACSDALQAVERAVPEEIFDKMCTRRLTIQLFGEPTTMVYDMEVHLDDHMVWFWRELIVRAVVPRTYYVSHKEIRQDIIENIAKHDRSSLVYDSIHDIRTDGWHGWGDQMWMAHWSEEMRRHSKPSLELHNRAAGIDARETLVFVGNP</sequence>
<dbReference type="AlphaFoldDB" id="A0AA39PVP0"/>
<accession>A0AA39PVP0</accession>
<evidence type="ECO:0000313" key="1">
    <source>
        <dbReference type="EMBL" id="KAK0491425.1"/>
    </source>
</evidence>
<keyword evidence="2" id="KW-1185">Reference proteome</keyword>
<organism evidence="1 2">
    <name type="scientific">Armillaria novae-zelandiae</name>
    <dbReference type="NCBI Taxonomy" id="153914"/>
    <lineage>
        <taxon>Eukaryota</taxon>
        <taxon>Fungi</taxon>
        <taxon>Dikarya</taxon>
        <taxon>Basidiomycota</taxon>
        <taxon>Agaricomycotina</taxon>
        <taxon>Agaricomycetes</taxon>
        <taxon>Agaricomycetidae</taxon>
        <taxon>Agaricales</taxon>
        <taxon>Marasmiineae</taxon>
        <taxon>Physalacriaceae</taxon>
        <taxon>Armillaria</taxon>
    </lineage>
</organism>
<reference evidence="1" key="1">
    <citation type="submission" date="2023-06" db="EMBL/GenBank/DDBJ databases">
        <authorList>
            <consortium name="Lawrence Berkeley National Laboratory"/>
            <person name="Ahrendt S."/>
            <person name="Sahu N."/>
            <person name="Indic B."/>
            <person name="Wong-Bajracharya J."/>
            <person name="Merenyi Z."/>
            <person name="Ke H.-M."/>
            <person name="Monk M."/>
            <person name="Kocsube S."/>
            <person name="Drula E."/>
            <person name="Lipzen A."/>
            <person name="Balint B."/>
            <person name="Henrissat B."/>
            <person name="Andreopoulos B."/>
            <person name="Martin F.M."/>
            <person name="Harder C.B."/>
            <person name="Rigling D."/>
            <person name="Ford K.L."/>
            <person name="Foster G.D."/>
            <person name="Pangilinan J."/>
            <person name="Papanicolaou A."/>
            <person name="Barry K."/>
            <person name="LaButti K."/>
            <person name="Viragh M."/>
            <person name="Koriabine M."/>
            <person name="Yan M."/>
            <person name="Riley R."/>
            <person name="Champramary S."/>
            <person name="Plett K.L."/>
            <person name="Tsai I.J."/>
            <person name="Slot J."/>
            <person name="Sipos G."/>
            <person name="Plett J."/>
            <person name="Nagy L.G."/>
            <person name="Grigoriev I.V."/>
        </authorList>
    </citation>
    <scope>NUCLEOTIDE SEQUENCE</scope>
    <source>
        <strain evidence="1">ICMP 16352</strain>
    </source>
</reference>
<comment type="caution">
    <text evidence="1">The sequence shown here is derived from an EMBL/GenBank/DDBJ whole genome shotgun (WGS) entry which is preliminary data.</text>
</comment>
<gene>
    <name evidence="1" type="ORF">IW261DRAFT_87984</name>
</gene>
<dbReference type="EMBL" id="JAUEPR010000001">
    <property type="protein sequence ID" value="KAK0491425.1"/>
    <property type="molecule type" value="Genomic_DNA"/>
</dbReference>
<name>A0AA39PVP0_9AGAR</name>
<evidence type="ECO:0000313" key="2">
    <source>
        <dbReference type="Proteomes" id="UP001175227"/>
    </source>
</evidence>
<proteinExistence type="predicted"/>
<dbReference type="Proteomes" id="UP001175227">
    <property type="component" value="Unassembled WGS sequence"/>
</dbReference>